<keyword evidence="3 5" id="KW-1133">Transmembrane helix</keyword>
<feature type="transmembrane region" description="Helical" evidence="5">
    <location>
        <begin position="234"/>
        <end position="253"/>
    </location>
</feature>
<feature type="transmembrane region" description="Helical" evidence="5">
    <location>
        <begin position="114"/>
        <end position="133"/>
    </location>
</feature>
<dbReference type="GO" id="GO:0016757">
    <property type="term" value="F:glycosyltransferase activity"/>
    <property type="evidence" value="ECO:0007669"/>
    <property type="project" value="UniProtKB-KW"/>
</dbReference>
<evidence type="ECO:0000256" key="2">
    <source>
        <dbReference type="ARBA" id="ARBA00022692"/>
    </source>
</evidence>
<feature type="transmembrane region" description="Helical" evidence="5">
    <location>
        <begin position="273"/>
        <end position="290"/>
    </location>
</feature>
<dbReference type="GO" id="GO:0016020">
    <property type="term" value="C:membrane"/>
    <property type="evidence" value="ECO:0007669"/>
    <property type="project" value="UniProtKB-SubCell"/>
</dbReference>
<dbReference type="Pfam" id="PF01040">
    <property type="entry name" value="UbiA"/>
    <property type="match status" value="1"/>
</dbReference>
<organism evidence="6 7">
    <name type="scientific">Candidatus Magasanikbacteria bacterium GW2011_GWA2_41_55</name>
    <dbReference type="NCBI Taxonomy" id="1619038"/>
    <lineage>
        <taxon>Bacteria</taxon>
        <taxon>Candidatus Magasanikiibacteriota</taxon>
    </lineage>
</organism>
<keyword evidence="6" id="KW-0808">Transferase</keyword>
<feature type="transmembrane region" description="Helical" evidence="5">
    <location>
        <begin position="21"/>
        <end position="38"/>
    </location>
</feature>
<dbReference type="Proteomes" id="UP000034299">
    <property type="component" value="Unassembled WGS sequence"/>
</dbReference>
<name>A0A0G0WNN3_9BACT</name>
<feature type="transmembrane region" description="Helical" evidence="5">
    <location>
        <begin position="44"/>
        <end position="68"/>
    </location>
</feature>
<proteinExistence type="predicted"/>
<keyword evidence="2 5" id="KW-0812">Transmembrane</keyword>
<gene>
    <name evidence="6" type="ORF">UU69_C0001G0054</name>
</gene>
<evidence type="ECO:0000313" key="7">
    <source>
        <dbReference type="Proteomes" id="UP000034299"/>
    </source>
</evidence>
<feature type="transmembrane region" description="Helical" evidence="5">
    <location>
        <begin position="89"/>
        <end position="108"/>
    </location>
</feature>
<sequence length="291" mass="33391">MARHEKVMFLKYLFISLRPRHWIKNFFVFAALIFAKKFTDWQAIRLSLFAFALFCLASSGIYLINDVIDFKRDQEHPSKKNRPIASGKISRLAVSVLGILLLSAALLISWELSLVFFWTIAVYIFLNLAYSFWLKRVVIVDIICIAIGFVLRVIAGVVVIGVIFSPWLLLCTFFLTLFLAIGKRKSELLSAVSIARGVLANYSLDLLNQMNMIVLPAILITYTLYTFNTWQSQWLITTVPIVSYGLFRYLYVINKKSASDDGPTDDLWRDRPLQITLVVWLTMVFVILINV</sequence>
<dbReference type="AlphaFoldDB" id="A0A0G0WNN3"/>
<accession>A0A0G0WNN3</accession>
<reference evidence="6 7" key="1">
    <citation type="journal article" date="2015" name="Nature">
        <title>rRNA introns, odd ribosomes, and small enigmatic genomes across a large radiation of phyla.</title>
        <authorList>
            <person name="Brown C.T."/>
            <person name="Hug L.A."/>
            <person name="Thomas B.C."/>
            <person name="Sharon I."/>
            <person name="Castelle C.J."/>
            <person name="Singh A."/>
            <person name="Wilkins M.J."/>
            <person name="Williams K.H."/>
            <person name="Banfield J.F."/>
        </authorList>
    </citation>
    <scope>NUCLEOTIDE SEQUENCE [LARGE SCALE GENOMIC DNA]</scope>
</reference>
<evidence type="ECO:0000313" key="6">
    <source>
        <dbReference type="EMBL" id="KKS13677.1"/>
    </source>
</evidence>
<feature type="transmembrane region" description="Helical" evidence="5">
    <location>
        <begin position="138"/>
        <end position="158"/>
    </location>
</feature>
<protein>
    <submittedName>
        <fullName evidence="6">Phosphoribose diphosphate:decaprenyl-phosphate phosphoribosyltransferase</fullName>
    </submittedName>
</protein>
<comment type="subcellular location">
    <subcellularLocation>
        <location evidence="1">Membrane</location>
        <topology evidence="1">Multi-pass membrane protein</topology>
    </subcellularLocation>
</comment>
<dbReference type="InterPro" id="IPR044878">
    <property type="entry name" value="UbiA_sf"/>
</dbReference>
<keyword evidence="4 5" id="KW-0472">Membrane</keyword>
<evidence type="ECO:0000256" key="1">
    <source>
        <dbReference type="ARBA" id="ARBA00004141"/>
    </source>
</evidence>
<dbReference type="InterPro" id="IPR000537">
    <property type="entry name" value="UbiA_prenyltransferase"/>
</dbReference>
<keyword evidence="6" id="KW-0328">Glycosyltransferase</keyword>
<evidence type="ECO:0000256" key="3">
    <source>
        <dbReference type="ARBA" id="ARBA00022989"/>
    </source>
</evidence>
<dbReference type="EMBL" id="LCBP01000001">
    <property type="protein sequence ID" value="KKS13677.1"/>
    <property type="molecule type" value="Genomic_DNA"/>
</dbReference>
<dbReference type="Gene3D" id="1.10.357.140">
    <property type="entry name" value="UbiA prenyltransferase"/>
    <property type="match status" value="1"/>
</dbReference>
<evidence type="ECO:0000256" key="5">
    <source>
        <dbReference type="SAM" id="Phobius"/>
    </source>
</evidence>
<dbReference type="CDD" id="cd13963">
    <property type="entry name" value="PT_UbiA_2"/>
    <property type="match status" value="1"/>
</dbReference>
<feature type="transmembrane region" description="Helical" evidence="5">
    <location>
        <begin position="210"/>
        <end position="227"/>
    </location>
</feature>
<comment type="caution">
    <text evidence="6">The sequence shown here is derived from an EMBL/GenBank/DDBJ whole genome shotgun (WGS) entry which is preliminary data.</text>
</comment>
<dbReference type="GO" id="GO:0016765">
    <property type="term" value="F:transferase activity, transferring alkyl or aryl (other than methyl) groups"/>
    <property type="evidence" value="ECO:0007669"/>
    <property type="project" value="InterPro"/>
</dbReference>
<dbReference type="NCBIfam" id="NF008977">
    <property type="entry name" value="PRK12324.1-2"/>
    <property type="match status" value="1"/>
</dbReference>
<evidence type="ECO:0000256" key="4">
    <source>
        <dbReference type="ARBA" id="ARBA00023136"/>
    </source>
</evidence>